<feature type="non-terminal residue" evidence="2">
    <location>
        <position position="336"/>
    </location>
</feature>
<dbReference type="Pfam" id="PF20146">
    <property type="entry name" value="NRF"/>
    <property type="match status" value="1"/>
</dbReference>
<feature type="domain" description="Nose resistant-to-fluoxetine protein N-terminal" evidence="1">
    <location>
        <begin position="32"/>
        <end position="176"/>
    </location>
</feature>
<dbReference type="InterPro" id="IPR006621">
    <property type="entry name" value="Nose-resist-to-fluoxetine_N"/>
</dbReference>
<protein>
    <recommendedName>
        <fullName evidence="1">Nose resistant-to-fluoxetine protein N-terminal domain-containing protein</fullName>
    </recommendedName>
</protein>
<dbReference type="EMBL" id="WJQU01004789">
    <property type="protein sequence ID" value="KAJ6613713.1"/>
    <property type="molecule type" value="Genomic_DNA"/>
</dbReference>
<dbReference type="OrthoDB" id="207378at2759"/>
<dbReference type="InterPro" id="IPR052728">
    <property type="entry name" value="O2_lipid_transport_reg"/>
</dbReference>
<gene>
    <name evidence="2" type="ORF">Bhyg_17720</name>
</gene>
<evidence type="ECO:0000313" key="2">
    <source>
        <dbReference type="EMBL" id="KAJ6613713.1"/>
    </source>
</evidence>
<evidence type="ECO:0000259" key="1">
    <source>
        <dbReference type="SMART" id="SM00703"/>
    </source>
</evidence>
<name>A0A9Q0MHI8_9DIPT</name>
<dbReference type="SMART" id="SM00703">
    <property type="entry name" value="NRF"/>
    <property type="match status" value="1"/>
</dbReference>
<dbReference type="PANTHER" id="PTHR11161">
    <property type="entry name" value="O-ACYLTRANSFERASE"/>
    <property type="match status" value="1"/>
</dbReference>
<organism evidence="2 3">
    <name type="scientific">Pseudolycoriella hygida</name>
    <dbReference type="NCBI Taxonomy" id="35572"/>
    <lineage>
        <taxon>Eukaryota</taxon>
        <taxon>Metazoa</taxon>
        <taxon>Ecdysozoa</taxon>
        <taxon>Arthropoda</taxon>
        <taxon>Hexapoda</taxon>
        <taxon>Insecta</taxon>
        <taxon>Pterygota</taxon>
        <taxon>Neoptera</taxon>
        <taxon>Endopterygota</taxon>
        <taxon>Diptera</taxon>
        <taxon>Nematocera</taxon>
        <taxon>Sciaroidea</taxon>
        <taxon>Sciaridae</taxon>
        <taxon>Pseudolycoriella</taxon>
    </lineage>
</organism>
<dbReference type="PANTHER" id="PTHR11161:SF15">
    <property type="entry name" value="GH19286P-RELATED"/>
    <property type="match status" value="1"/>
</dbReference>
<keyword evidence="3" id="KW-1185">Reference proteome</keyword>
<accession>A0A9Q0MHI8</accession>
<comment type="caution">
    <text evidence="2">The sequence shown here is derived from an EMBL/GenBank/DDBJ whole genome shotgun (WGS) entry which is preliminary data.</text>
</comment>
<evidence type="ECO:0000313" key="3">
    <source>
        <dbReference type="Proteomes" id="UP001151699"/>
    </source>
</evidence>
<sequence length="336" mass="38490">STKRSTIARETYLAGSSILYGLLKRLNESYVSETCNEHLQMIYKGINQKDVWAMKVLDSSAKFEPGFILGNNFFLGSREECEMLQEKHYVTLSTRFLRNMKTNLVESVGPFDVEYNVVYAKHDSPWQIQTEFLLTRKILQIGLCLPKSCNSADVWNITQSYFDDETIGICSELEFQPQVVRVKTLNVETNFFKKTSVQLTGAFVFVTLLMTLLAHNYQKQPESSCCDAMQDNNNNNSSNDLIKQKEKEVSLQASLLKCFSIKDNFDFILSTESSSDSVPTINGLKSIGCFLILIFHMNWFSHFSLHNPVMMFAYGEKPIYQWLSTTPLLVDTFFTI</sequence>
<reference evidence="2" key="1">
    <citation type="submission" date="2022-07" db="EMBL/GenBank/DDBJ databases">
        <authorList>
            <person name="Trinca V."/>
            <person name="Uliana J.V.C."/>
            <person name="Torres T.T."/>
            <person name="Ward R.J."/>
            <person name="Monesi N."/>
        </authorList>
    </citation>
    <scope>NUCLEOTIDE SEQUENCE</scope>
    <source>
        <strain evidence="2">HSMRA1968</strain>
        <tissue evidence="2">Whole embryos</tissue>
    </source>
</reference>
<feature type="non-terminal residue" evidence="2">
    <location>
        <position position="1"/>
    </location>
</feature>
<dbReference type="Proteomes" id="UP001151699">
    <property type="component" value="Unassembled WGS sequence"/>
</dbReference>
<dbReference type="AlphaFoldDB" id="A0A9Q0MHI8"/>
<proteinExistence type="predicted"/>